<dbReference type="SUPFAM" id="SSF111384">
    <property type="entry name" value="OmpH-like"/>
    <property type="match status" value="1"/>
</dbReference>
<dbReference type="Proteomes" id="UP001629156">
    <property type="component" value="Unassembled WGS sequence"/>
</dbReference>
<dbReference type="InterPro" id="IPR024930">
    <property type="entry name" value="Skp_dom_sf"/>
</dbReference>
<protein>
    <submittedName>
        <fullName evidence="1">OmpH family outer membrane protein</fullName>
    </submittedName>
</protein>
<sequence length="132" mass="15436">MFVDKEKILQGFAMVKELQIQEKKEYLQYQQSMDSIRLLLADNQDSSVKEYLFQELAKQQSVFKQSSQDFSNQTYTNVWNRISGYAKDFSKHRGYDFIMGVAPGENVLYGAEGLDITNQFLTYINKRYEGVE</sequence>
<reference evidence="1 2" key="1">
    <citation type="submission" date="2024-06" db="EMBL/GenBank/DDBJ databases">
        <authorList>
            <person name="Kaempfer P."/>
            <person name="Viver T."/>
        </authorList>
    </citation>
    <scope>NUCLEOTIDE SEQUENCE [LARGE SCALE GENOMIC DNA]</scope>
    <source>
        <strain evidence="1 2">ST-119</strain>
    </source>
</reference>
<dbReference type="InterPro" id="IPR005632">
    <property type="entry name" value="Chaperone_Skp"/>
</dbReference>
<accession>A0ABW8YWL5</accession>
<dbReference type="Pfam" id="PF03938">
    <property type="entry name" value="OmpH"/>
    <property type="match status" value="1"/>
</dbReference>
<dbReference type="EMBL" id="JBELPZ010000002">
    <property type="protein sequence ID" value="MFL9843556.1"/>
    <property type="molecule type" value="Genomic_DNA"/>
</dbReference>
<dbReference type="Gene3D" id="3.30.910.20">
    <property type="entry name" value="Skp domain"/>
    <property type="match status" value="1"/>
</dbReference>
<proteinExistence type="predicted"/>
<name>A0ABW8YWL5_9FLAO</name>
<gene>
    <name evidence="1" type="ORF">ABS766_03900</name>
</gene>
<dbReference type="RefSeq" id="WP_408083810.1">
    <property type="nucleotide sequence ID" value="NZ_JBELPZ010000002.1"/>
</dbReference>
<keyword evidence="2" id="KW-1185">Reference proteome</keyword>
<comment type="caution">
    <text evidence="1">The sequence shown here is derived from an EMBL/GenBank/DDBJ whole genome shotgun (WGS) entry which is preliminary data.</text>
</comment>
<evidence type="ECO:0000313" key="1">
    <source>
        <dbReference type="EMBL" id="MFL9843556.1"/>
    </source>
</evidence>
<organism evidence="1 2">
    <name type="scientific">Flavobacterium rhizosphaerae</name>
    <dbReference type="NCBI Taxonomy" id="3163298"/>
    <lineage>
        <taxon>Bacteria</taxon>
        <taxon>Pseudomonadati</taxon>
        <taxon>Bacteroidota</taxon>
        <taxon>Flavobacteriia</taxon>
        <taxon>Flavobacteriales</taxon>
        <taxon>Flavobacteriaceae</taxon>
        <taxon>Flavobacterium</taxon>
    </lineage>
</organism>
<evidence type="ECO:0000313" key="2">
    <source>
        <dbReference type="Proteomes" id="UP001629156"/>
    </source>
</evidence>